<evidence type="ECO:0000256" key="1">
    <source>
        <dbReference type="SAM" id="MobiDB-lite"/>
    </source>
</evidence>
<keyword evidence="2" id="KW-0472">Membrane</keyword>
<proteinExistence type="predicted"/>
<accession>A0A5M6IN12</accession>
<feature type="region of interest" description="Disordered" evidence="1">
    <location>
        <begin position="787"/>
        <end position="807"/>
    </location>
</feature>
<gene>
    <name evidence="3" type="ORF">F1189_23085</name>
</gene>
<dbReference type="Proteomes" id="UP000325255">
    <property type="component" value="Unassembled WGS sequence"/>
</dbReference>
<organism evidence="3 4">
    <name type="scientific">Rhodovastum atsumiense</name>
    <dbReference type="NCBI Taxonomy" id="504468"/>
    <lineage>
        <taxon>Bacteria</taxon>
        <taxon>Pseudomonadati</taxon>
        <taxon>Pseudomonadota</taxon>
        <taxon>Alphaproteobacteria</taxon>
        <taxon>Acetobacterales</taxon>
        <taxon>Acetobacteraceae</taxon>
        <taxon>Rhodovastum</taxon>
    </lineage>
</organism>
<dbReference type="AlphaFoldDB" id="A0A5M6IN12"/>
<dbReference type="RefSeq" id="WP_150043263.1">
    <property type="nucleotide sequence ID" value="NZ_OW485608.1"/>
</dbReference>
<sequence length="807" mass="83930">MSMVEAYRVGITLLLDSNVPREVGVLSRAFTELDRIIKRTQISVNELAAGMRGLNRVGQSAAAAWSQAAAAMERAANAARRAGSAMPMPGAGGYAGGAAGAGGASPPSSGGALVPLAGGALAGAAAGGIFARFGGGGAIPPGGTPPLALPGPGGIPLNPRFSPGWKVPRVGEYDYLHAGIAAGMAGGGIMAGLRSALEQGADVAHLQAILGTDKRLHPDALKAALNVAYFATQKAPGSTLAGNMGALIDLKTVTGDIGEAMLMLPAFAELSTVLNTVQKTRTGRDEPVYAAAKALEILGKLTDEVTDPKTGKKRVEFHPQNLNKLLSNIARVDVATGGRVDPAEILAFAKMGAVPGMMMSDEFLWEIAPAMIQVMGGSRFGTAMMSMFQVVEGERMTAKTYDALAKIGLAKQDPHTKVVVDPKTGRSKRTREQVTTEGVYDKEMMFSNTLEWVRKAQERMEKAGVHGIEAQIRALSGPAAQRSTYARLLADFLKDMPAIEKEAANTRNVRPDLPKYLQANDPKLKFAAFQASLEKFLAMLGGPLMDPAIKMLDSLTDKLNKIADWEKEHPRLTELAGTGGGYLGAGLLGLMGLSIGSFFLRPGARVLGKMASLAAPGLFAGGAATTGAAGAAAAIPQLALVGGTAWGIGSALDWGREKLEEAIWGKTYVELRKKLEAERAERAKREIGNIGSWIFGNGSVGGIGRLLFGEATPAHAATQGPVPVTVVRSGGVGETQEAIPVKVAPDSADALSRQVAEAVKHGLEGVGVYLDGREVGRIVARAIADNMNRAPSGPASPDIRINPWGGQ</sequence>
<reference evidence="3 4" key="1">
    <citation type="submission" date="2019-09" db="EMBL/GenBank/DDBJ databases">
        <title>Genome sequence of Rhodovastum atsumiense, a diverse member of the Acetobacteraceae family of non-sulfur purple photosynthetic bacteria.</title>
        <authorList>
            <person name="Meyer T."/>
            <person name="Kyndt J."/>
        </authorList>
    </citation>
    <scope>NUCLEOTIDE SEQUENCE [LARGE SCALE GENOMIC DNA]</scope>
    <source>
        <strain evidence="3 4">DSM 21279</strain>
    </source>
</reference>
<keyword evidence="2" id="KW-1133">Transmembrane helix</keyword>
<evidence type="ECO:0000313" key="3">
    <source>
        <dbReference type="EMBL" id="KAA5609650.1"/>
    </source>
</evidence>
<keyword evidence="4" id="KW-1185">Reference proteome</keyword>
<feature type="transmembrane region" description="Helical" evidence="2">
    <location>
        <begin position="580"/>
        <end position="600"/>
    </location>
</feature>
<comment type="caution">
    <text evidence="3">The sequence shown here is derived from an EMBL/GenBank/DDBJ whole genome shotgun (WGS) entry which is preliminary data.</text>
</comment>
<evidence type="ECO:0000313" key="4">
    <source>
        <dbReference type="Proteomes" id="UP000325255"/>
    </source>
</evidence>
<keyword evidence="2" id="KW-0812">Transmembrane</keyword>
<evidence type="ECO:0000256" key="2">
    <source>
        <dbReference type="SAM" id="Phobius"/>
    </source>
</evidence>
<dbReference type="OrthoDB" id="8019720at2"/>
<protein>
    <submittedName>
        <fullName evidence="3">Uncharacterized protein</fullName>
    </submittedName>
</protein>
<dbReference type="EMBL" id="VWPK01000046">
    <property type="protein sequence ID" value="KAA5609650.1"/>
    <property type="molecule type" value="Genomic_DNA"/>
</dbReference>
<name>A0A5M6IN12_9PROT</name>